<dbReference type="PANTHER" id="PTHR30561:SF9">
    <property type="entry name" value="4-AMINO-4-DEOXY-L-ARABINOSE-PHOSPHOUNDECAPRENOL FLIPPASE SUBUNIT ARNF-RELATED"/>
    <property type="match status" value="1"/>
</dbReference>
<keyword evidence="7 12" id="KW-0812">Transmembrane</keyword>
<evidence type="ECO:0000256" key="12">
    <source>
        <dbReference type="SAM" id="Phobius"/>
    </source>
</evidence>
<evidence type="ECO:0000256" key="7">
    <source>
        <dbReference type="ARBA" id="ARBA00022692"/>
    </source>
</evidence>
<protein>
    <submittedName>
        <fullName evidence="15">EamA family transporter</fullName>
    </submittedName>
</protein>
<dbReference type="GO" id="GO:0009245">
    <property type="term" value="P:lipid A biosynthetic process"/>
    <property type="evidence" value="ECO:0007669"/>
    <property type="project" value="UniProtKB-KW"/>
</dbReference>
<keyword evidence="9 12" id="KW-1133">Transmembrane helix</keyword>
<dbReference type="AlphaFoldDB" id="A0A357SS21"/>
<evidence type="ECO:0000256" key="1">
    <source>
        <dbReference type="ARBA" id="ARBA00004651"/>
    </source>
</evidence>
<keyword evidence="6" id="KW-0441">Lipid A biosynthesis</keyword>
<dbReference type="PANTHER" id="PTHR30561">
    <property type="entry name" value="SMR FAMILY PROTON-DEPENDENT DRUG EFFLUX TRANSPORTER SUGE"/>
    <property type="match status" value="1"/>
</dbReference>
<evidence type="ECO:0000256" key="10">
    <source>
        <dbReference type="ARBA" id="ARBA00023098"/>
    </source>
</evidence>
<keyword evidence="3" id="KW-1003">Cell membrane</keyword>
<dbReference type="Gene3D" id="1.10.3730.20">
    <property type="match status" value="1"/>
</dbReference>
<keyword evidence="10" id="KW-0443">Lipid metabolism</keyword>
<feature type="domain" description="EamA" evidence="13">
    <location>
        <begin position="46"/>
        <end position="116"/>
    </location>
</feature>
<dbReference type="GO" id="GO:0005886">
    <property type="term" value="C:plasma membrane"/>
    <property type="evidence" value="ECO:0007669"/>
    <property type="project" value="UniProtKB-SubCell"/>
</dbReference>
<accession>A0A357SS21</accession>
<gene>
    <name evidence="15" type="ORF">EpCFBP13511_00330</name>
    <name evidence="14" type="ORF">IFT93_03415</name>
</gene>
<evidence type="ECO:0000313" key="16">
    <source>
        <dbReference type="Proteomes" id="UP000306393"/>
    </source>
</evidence>
<organism evidence="15 16">
    <name type="scientific">Erwinia persicina</name>
    <dbReference type="NCBI Taxonomy" id="55211"/>
    <lineage>
        <taxon>Bacteria</taxon>
        <taxon>Pseudomonadati</taxon>
        <taxon>Pseudomonadota</taxon>
        <taxon>Gammaproteobacteria</taxon>
        <taxon>Enterobacterales</taxon>
        <taxon>Erwiniaceae</taxon>
        <taxon>Erwinia</taxon>
    </lineage>
</organism>
<keyword evidence="5" id="KW-0997">Cell inner membrane</keyword>
<evidence type="ECO:0000256" key="9">
    <source>
        <dbReference type="ARBA" id="ARBA00022989"/>
    </source>
</evidence>
<evidence type="ECO:0000256" key="2">
    <source>
        <dbReference type="ARBA" id="ARBA00022448"/>
    </source>
</evidence>
<dbReference type="Proteomes" id="UP000661012">
    <property type="component" value="Unassembled WGS sequence"/>
</dbReference>
<evidence type="ECO:0000313" key="15">
    <source>
        <dbReference type="EMBL" id="TKJ94846.1"/>
    </source>
</evidence>
<dbReference type="EMBL" id="JACYNN010000001">
    <property type="protein sequence ID" value="MBD8105469.1"/>
    <property type="molecule type" value="Genomic_DNA"/>
</dbReference>
<dbReference type="SUPFAM" id="SSF103481">
    <property type="entry name" value="Multidrug resistance efflux transporter EmrE"/>
    <property type="match status" value="1"/>
</dbReference>
<keyword evidence="11 12" id="KW-0472">Membrane</keyword>
<keyword evidence="4" id="KW-0444">Lipid biosynthesis</keyword>
<evidence type="ECO:0000256" key="5">
    <source>
        <dbReference type="ARBA" id="ARBA00022519"/>
    </source>
</evidence>
<reference evidence="15 16" key="1">
    <citation type="journal article" date="2019" name="Sci. Rep.">
        <title>Differences in resource use lead to coexistence of seed-transmitted microbial populations.</title>
        <authorList>
            <person name="Torres-Cortes G."/>
            <person name="Garcia B.J."/>
            <person name="Compant S."/>
            <person name="Rezki S."/>
            <person name="Jones P."/>
            <person name="Preveaux A."/>
            <person name="Briand M."/>
            <person name="Roulet A."/>
            <person name="Bouchez O."/>
            <person name="Jacobson D."/>
            <person name="Barret M."/>
        </authorList>
    </citation>
    <scope>NUCLEOTIDE SEQUENCE [LARGE SCALE GENOMIC DNA]</scope>
    <source>
        <strain evidence="15 16">CFBP13511</strain>
    </source>
</reference>
<dbReference type="RefSeq" id="WP_062743640.1">
    <property type="nucleotide sequence ID" value="NZ_JANFMZ010000011.1"/>
</dbReference>
<evidence type="ECO:0000256" key="6">
    <source>
        <dbReference type="ARBA" id="ARBA00022556"/>
    </source>
</evidence>
<keyword evidence="17" id="KW-1185">Reference proteome</keyword>
<evidence type="ECO:0000313" key="14">
    <source>
        <dbReference type="EMBL" id="MBD8105469.1"/>
    </source>
</evidence>
<evidence type="ECO:0000259" key="13">
    <source>
        <dbReference type="Pfam" id="PF00892"/>
    </source>
</evidence>
<dbReference type="OrthoDB" id="7021040at2"/>
<comment type="subcellular location">
    <subcellularLocation>
        <location evidence="1">Cell membrane</location>
        <topology evidence="1">Multi-pass membrane protein</topology>
    </subcellularLocation>
</comment>
<feature type="transmembrane region" description="Helical" evidence="12">
    <location>
        <begin position="75"/>
        <end position="94"/>
    </location>
</feature>
<name>A0A357SS21_9GAMM</name>
<evidence type="ECO:0000256" key="8">
    <source>
        <dbReference type="ARBA" id="ARBA00022985"/>
    </source>
</evidence>
<evidence type="ECO:0000313" key="17">
    <source>
        <dbReference type="Proteomes" id="UP000661012"/>
    </source>
</evidence>
<proteinExistence type="predicted"/>
<dbReference type="Proteomes" id="UP000306393">
    <property type="component" value="Unassembled WGS sequence"/>
</dbReference>
<evidence type="ECO:0000256" key="11">
    <source>
        <dbReference type="ARBA" id="ARBA00023136"/>
    </source>
</evidence>
<dbReference type="STRING" id="1219360.GCA_001571305_01189"/>
<dbReference type="GO" id="GO:0009103">
    <property type="term" value="P:lipopolysaccharide biosynthetic process"/>
    <property type="evidence" value="ECO:0007669"/>
    <property type="project" value="UniProtKB-KW"/>
</dbReference>
<comment type="caution">
    <text evidence="15">The sequence shown here is derived from an EMBL/GenBank/DDBJ whole genome shotgun (WGS) entry which is preliminary data.</text>
</comment>
<dbReference type="InterPro" id="IPR000620">
    <property type="entry name" value="EamA_dom"/>
</dbReference>
<dbReference type="GO" id="GO:0022857">
    <property type="term" value="F:transmembrane transporter activity"/>
    <property type="evidence" value="ECO:0007669"/>
    <property type="project" value="InterPro"/>
</dbReference>
<evidence type="ECO:0000256" key="3">
    <source>
        <dbReference type="ARBA" id="ARBA00022475"/>
    </source>
</evidence>
<dbReference type="KEGG" id="epe:CI789_09960"/>
<dbReference type="InterPro" id="IPR037185">
    <property type="entry name" value="EmrE-like"/>
</dbReference>
<feature type="transmembrane region" description="Helical" evidence="12">
    <location>
        <begin position="43"/>
        <end position="63"/>
    </location>
</feature>
<dbReference type="Pfam" id="PF00892">
    <property type="entry name" value="EamA"/>
    <property type="match status" value="1"/>
</dbReference>
<dbReference type="EMBL" id="QGAC01000001">
    <property type="protein sequence ID" value="TKJ94846.1"/>
    <property type="molecule type" value="Genomic_DNA"/>
</dbReference>
<sequence>MKRFYLLGFFVLMVFDTLAQVSFKYTAISASPLTLDAAWLYRLFTHVWIYIAFAGYAGAFYTWMTLLRQAPVGPAFAASHLDIVSVTLISIWLFNDHLTLTKALGAVLILLGILCLAKDADVRSRRVGH</sequence>
<reference evidence="14 17" key="2">
    <citation type="journal article" date="2020" name="FEMS Microbiol. Ecol.">
        <title>Temporal dynamics of bacterial communities during seed development and maturation.</title>
        <authorList>
            <person name="Chesneau G."/>
            <person name="Torres-Cortes G."/>
            <person name="Briand M."/>
            <person name="Darrasse A."/>
            <person name="Preveaux A."/>
            <person name="Marais C."/>
            <person name="Jacques M.A."/>
            <person name="Shade A."/>
            <person name="Barret M."/>
        </authorList>
    </citation>
    <scope>NUCLEOTIDE SEQUENCE [LARGE SCALE GENOMIC DNA]</scope>
    <source>
        <strain evidence="14 17">CFBP13732</strain>
    </source>
</reference>
<dbReference type="InterPro" id="IPR000390">
    <property type="entry name" value="Small_drug/metabolite_transptr"/>
</dbReference>
<keyword evidence="2" id="KW-0813">Transport</keyword>
<keyword evidence="8" id="KW-0448">Lipopolysaccharide biosynthesis</keyword>
<evidence type="ECO:0000256" key="4">
    <source>
        <dbReference type="ARBA" id="ARBA00022516"/>
    </source>
</evidence>
<feature type="transmembrane region" description="Helical" evidence="12">
    <location>
        <begin position="100"/>
        <end position="117"/>
    </location>
</feature>